<evidence type="ECO:0000313" key="1">
    <source>
        <dbReference type="EMBL" id="MBO1865904.1"/>
    </source>
</evidence>
<dbReference type="KEGG" id="bban:J4G43_032980"/>
<sequence length="63" mass="6489">MPRVAAALGDHCDVLERSLDGDTAREIAVANGWGNGKAGERRAVTAQDNALAALAAMEKKLAA</sequence>
<gene>
    <name evidence="2" type="ORF">J4G43_032980</name>
    <name evidence="1" type="ORF">J4G43_34935</name>
</gene>
<evidence type="ECO:0000313" key="3">
    <source>
        <dbReference type="Proteomes" id="UP000664702"/>
    </source>
</evidence>
<accession>A0A939MA76</accession>
<dbReference type="EMBL" id="JAGEMI010000001">
    <property type="protein sequence ID" value="MBO1865904.1"/>
    <property type="molecule type" value="Genomic_DNA"/>
</dbReference>
<dbReference type="EMBL" id="CP086136">
    <property type="protein sequence ID" value="UEM09509.1"/>
    <property type="molecule type" value="Genomic_DNA"/>
</dbReference>
<reference evidence="1" key="1">
    <citation type="submission" date="2021-03" db="EMBL/GenBank/DDBJ databases">
        <title>Whole Genome Sequence of Bradyrhizobium sp. Strain 144S4.</title>
        <authorList>
            <person name="Bromfield E.S.P."/>
            <person name="Cloutier S."/>
        </authorList>
    </citation>
    <scope>NUCLEOTIDE SEQUENCE [LARGE SCALE GENOMIC DNA]</scope>
    <source>
        <strain evidence="1">144S4</strain>
    </source>
</reference>
<reference evidence="2 3" key="2">
    <citation type="journal article" date="2022" name="Int. J. Syst. Evol. Microbiol.">
        <title>Strains of Bradyrhizobium barranii sp. nov. associated with legumes native to Canada are symbionts of soybeans and belong to different subspecies (subsp. barranii subsp. nov. and subsp. apii subsp. nov.) and symbiovars (sv. glycinearum and sv. septentrionale).</title>
        <authorList>
            <person name="Bromfield E.S.P."/>
            <person name="Cloutier S."/>
            <person name="Wasai-Hara S."/>
            <person name="Minamisawa K."/>
        </authorList>
    </citation>
    <scope>NUCLEOTIDE SEQUENCE [LARGE SCALE GENOMIC DNA]</scope>
    <source>
        <strain evidence="2 3">144S4</strain>
    </source>
</reference>
<dbReference type="RefSeq" id="WP_039227892.1">
    <property type="nucleotide sequence ID" value="NZ_CP086136.1"/>
</dbReference>
<protein>
    <submittedName>
        <fullName evidence="1">Uncharacterized protein</fullName>
    </submittedName>
</protein>
<dbReference type="Proteomes" id="UP000664702">
    <property type="component" value="Chromosome"/>
</dbReference>
<evidence type="ECO:0000313" key="2">
    <source>
        <dbReference type="EMBL" id="UEM09509.1"/>
    </source>
</evidence>
<name>A0A939MA76_9BRAD</name>
<proteinExistence type="predicted"/>
<organism evidence="1">
    <name type="scientific">Bradyrhizobium barranii subsp. barranii</name>
    <dbReference type="NCBI Taxonomy" id="2823807"/>
    <lineage>
        <taxon>Bacteria</taxon>
        <taxon>Pseudomonadati</taxon>
        <taxon>Pseudomonadota</taxon>
        <taxon>Alphaproteobacteria</taxon>
        <taxon>Hyphomicrobiales</taxon>
        <taxon>Nitrobacteraceae</taxon>
        <taxon>Bradyrhizobium</taxon>
        <taxon>Bradyrhizobium barranii</taxon>
    </lineage>
</organism>
<dbReference type="AlphaFoldDB" id="A0A939MA76"/>